<evidence type="ECO:0000313" key="3">
    <source>
        <dbReference type="Proteomes" id="UP000056109"/>
    </source>
</evidence>
<reference evidence="3" key="1">
    <citation type="submission" date="2014-09" db="EMBL/GenBank/DDBJ databases">
        <authorList>
            <person name="Illeghems K.G."/>
        </authorList>
    </citation>
    <scope>NUCLEOTIDE SEQUENCE [LARGE SCALE GENOMIC DNA]</scope>
    <source>
        <strain evidence="3">108B</strain>
    </source>
</reference>
<gene>
    <name evidence="2" type="ORF">ASN_2492</name>
</gene>
<feature type="region of interest" description="Disordered" evidence="1">
    <location>
        <begin position="40"/>
        <end position="59"/>
    </location>
</feature>
<sequence length="115" mass="12555">MQKILRIFDHFFVAYEIAVACLQATPKVRCAIVASCAPDRGKTVTQPHENPTPDLISANDNLTPEGVEKAAQAAVYAVASLIGRRMAREYFASYRAANDNGALSDNSQKIEETLK</sequence>
<dbReference type="AlphaFoldDB" id="A0A0U5BB09"/>
<keyword evidence="3" id="KW-1185">Reference proteome</keyword>
<proteinExistence type="predicted"/>
<dbReference type="KEGG" id="asz:ASN_2492"/>
<accession>A0A0U5BB09</accession>
<protein>
    <submittedName>
        <fullName evidence="2">Uncharacterized protein</fullName>
    </submittedName>
</protein>
<name>A0A0U5BB09_9PROT</name>
<organism evidence="2 3">
    <name type="scientific">Acetobacter senegalensis</name>
    <dbReference type="NCBI Taxonomy" id="446692"/>
    <lineage>
        <taxon>Bacteria</taxon>
        <taxon>Pseudomonadati</taxon>
        <taxon>Pseudomonadota</taxon>
        <taxon>Alphaproteobacteria</taxon>
        <taxon>Acetobacterales</taxon>
        <taxon>Acetobacteraceae</taxon>
        <taxon>Acetobacter</taxon>
    </lineage>
</organism>
<dbReference type="Proteomes" id="UP000056109">
    <property type="component" value="Chromosome I"/>
</dbReference>
<dbReference type="EMBL" id="LN606600">
    <property type="protein sequence ID" value="CEF41781.1"/>
    <property type="molecule type" value="Genomic_DNA"/>
</dbReference>
<evidence type="ECO:0000313" key="2">
    <source>
        <dbReference type="EMBL" id="CEF41781.1"/>
    </source>
</evidence>
<evidence type="ECO:0000256" key="1">
    <source>
        <dbReference type="SAM" id="MobiDB-lite"/>
    </source>
</evidence>
<dbReference type="PATRIC" id="fig|446692.3.peg.2599"/>